<keyword evidence="1" id="KW-0862">Zinc</keyword>
<dbReference type="Pfam" id="PF14392">
    <property type="entry name" value="zf-CCHC_4"/>
    <property type="match status" value="1"/>
</dbReference>
<dbReference type="AlphaFoldDB" id="A0A9Q0FVM5"/>
<proteinExistence type="predicted"/>
<gene>
    <name evidence="3" type="ORF">Tsubulata_004569</name>
</gene>
<keyword evidence="1" id="KW-0479">Metal-binding</keyword>
<organism evidence="3 4">
    <name type="scientific">Turnera subulata</name>
    <dbReference type="NCBI Taxonomy" id="218843"/>
    <lineage>
        <taxon>Eukaryota</taxon>
        <taxon>Viridiplantae</taxon>
        <taxon>Streptophyta</taxon>
        <taxon>Embryophyta</taxon>
        <taxon>Tracheophyta</taxon>
        <taxon>Spermatophyta</taxon>
        <taxon>Magnoliopsida</taxon>
        <taxon>eudicotyledons</taxon>
        <taxon>Gunneridae</taxon>
        <taxon>Pentapetalae</taxon>
        <taxon>rosids</taxon>
        <taxon>fabids</taxon>
        <taxon>Malpighiales</taxon>
        <taxon>Passifloraceae</taxon>
        <taxon>Turnera</taxon>
    </lineage>
</organism>
<dbReference type="GO" id="GO:0008270">
    <property type="term" value="F:zinc ion binding"/>
    <property type="evidence" value="ECO:0007669"/>
    <property type="project" value="UniProtKB-KW"/>
</dbReference>
<evidence type="ECO:0000256" key="1">
    <source>
        <dbReference type="PROSITE-ProRule" id="PRU00047"/>
    </source>
</evidence>
<feature type="domain" description="CCHC-type" evidence="2">
    <location>
        <begin position="145"/>
        <end position="160"/>
    </location>
</feature>
<dbReference type="InterPro" id="IPR040256">
    <property type="entry name" value="At4g02000-like"/>
</dbReference>
<accession>A0A9Q0FVM5</accession>
<evidence type="ECO:0000259" key="2">
    <source>
        <dbReference type="PROSITE" id="PS50158"/>
    </source>
</evidence>
<dbReference type="InterPro" id="IPR001878">
    <property type="entry name" value="Znf_CCHC"/>
</dbReference>
<dbReference type="Proteomes" id="UP001141552">
    <property type="component" value="Unassembled WGS sequence"/>
</dbReference>
<dbReference type="InterPro" id="IPR025836">
    <property type="entry name" value="Zn_knuckle_CX2CX4HX4C"/>
</dbReference>
<protein>
    <recommendedName>
        <fullName evidence="2">CCHC-type domain-containing protein</fullName>
    </recommendedName>
</protein>
<evidence type="ECO:0000313" key="3">
    <source>
        <dbReference type="EMBL" id="KAJ4838540.1"/>
    </source>
</evidence>
<comment type="caution">
    <text evidence="3">The sequence shown here is derived from an EMBL/GenBank/DDBJ whole genome shotgun (WGS) entry which is preliminary data.</text>
</comment>
<name>A0A9Q0FVM5_9ROSI</name>
<evidence type="ECO:0000313" key="4">
    <source>
        <dbReference type="Proteomes" id="UP001141552"/>
    </source>
</evidence>
<dbReference type="EMBL" id="JAKUCV010003526">
    <property type="protein sequence ID" value="KAJ4838540.1"/>
    <property type="molecule type" value="Genomic_DNA"/>
</dbReference>
<sequence length="196" mass="23151">MERFDDDLNKEHFRVDLSKFKSNNPEDDVEEQLGDVISRTYLVGKVHSERFFNAGIFKSSLNQIQLHELPLDFLEGRKIREICKVFASAVEFDTKIESRLGWNGYIRARVEFFPEKPLVPRIHVKDSMGIEHWVKVRYERLGEFCYRCGRVTHATRRCSKPRRAFEGQELESIYSFGPWLRAKEAGHRPLMFKKPI</sequence>
<keyword evidence="4" id="KW-1185">Reference proteome</keyword>
<dbReference type="GO" id="GO:0003676">
    <property type="term" value="F:nucleic acid binding"/>
    <property type="evidence" value="ECO:0007669"/>
    <property type="project" value="InterPro"/>
</dbReference>
<dbReference type="OrthoDB" id="1695837at2759"/>
<reference evidence="3" key="2">
    <citation type="journal article" date="2023" name="Plants (Basel)">
        <title>Annotation of the Turnera subulata (Passifloraceae) Draft Genome Reveals the S-Locus Evolved after the Divergence of Turneroideae from Passifloroideae in a Stepwise Manner.</title>
        <authorList>
            <person name="Henning P.M."/>
            <person name="Roalson E.H."/>
            <person name="Mir W."/>
            <person name="McCubbin A.G."/>
            <person name="Shore J.S."/>
        </authorList>
    </citation>
    <scope>NUCLEOTIDE SEQUENCE</scope>
    <source>
        <strain evidence="3">F60SS</strain>
    </source>
</reference>
<reference evidence="3" key="1">
    <citation type="submission" date="2022-02" db="EMBL/GenBank/DDBJ databases">
        <authorList>
            <person name="Henning P.M."/>
            <person name="McCubbin A.G."/>
            <person name="Shore J.S."/>
        </authorList>
    </citation>
    <scope>NUCLEOTIDE SEQUENCE</scope>
    <source>
        <strain evidence="3">F60SS</strain>
        <tissue evidence="3">Leaves</tissue>
    </source>
</reference>
<dbReference type="PANTHER" id="PTHR31286:SF180">
    <property type="entry name" value="OS10G0362600 PROTEIN"/>
    <property type="match status" value="1"/>
</dbReference>
<keyword evidence="1" id="KW-0863">Zinc-finger</keyword>
<dbReference type="PROSITE" id="PS50158">
    <property type="entry name" value="ZF_CCHC"/>
    <property type="match status" value="1"/>
</dbReference>
<dbReference type="PANTHER" id="PTHR31286">
    <property type="entry name" value="GLYCINE-RICH CELL WALL STRUCTURAL PROTEIN 1.8-LIKE"/>
    <property type="match status" value="1"/>
</dbReference>